<dbReference type="SUPFAM" id="SSF53474">
    <property type="entry name" value="alpha/beta-Hydrolases"/>
    <property type="match status" value="1"/>
</dbReference>
<feature type="domain" description="AB hydrolase-1" evidence="2">
    <location>
        <begin position="12"/>
        <end position="230"/>
    </location>
</feature>
<dbReference type="PRINTS" id="PR00111">
    <property type="entry name" value="ABHYDROLASE"/>
</dbReference>
<evidence type="ECO:0000259" key="2">
    <source>
        <dbReference type="Pfam" id="PF00561"/>
    </source>
</evidence>
<dbReference type="Proteomes" id="UP001589814">
    <property type="component" value="Unassembled WGS sequence"/>
</dbReference>
<dbReference type="PANTHER" id="PTHR43798:SF31">
    <property type="entry name" value="AB HYDROLASE SUPERFAMILY PROTEIN YCLE"/>
    <property type="match status" value="1"/>
</dbReference>
<sequence length="250" mass="27810">MLPLIDRGEGSPAFVMMHFFGNSHREWLEVIPHLEADYRCVALDMPGFGDAAHETDFDVRSMADRVAQTIETLSLDRVVLVGHSFSGKVAMLLASRRPPWLESLILVAPAPAGPQPVSDAERSFQQAFDHSREQAEQFIDGAIAQPLSDERYRDAVEDAMRASPEAWQAWPRDGSREDYADEVGVLDYPAIVIVGDRDPSLPPQTQRERVLGQLAAPRFEIMPGFGHLLPMEMPAPLAGLMRNFVEKGSY</sequence>
<evidence type="ECO:0000313" key="3">
    <source>
        <dbReference type="EMBL" id="MFC0268965.1"/>
    </source>
</evidence>
<protein>
    <submittedName>
        <fullName evidence="3">Alpha/beta fold hydrolase</fullName>
    </submittedName>
</protein>
<keyword evidence="4" id="KW-1185">Reference proteome</keyword>
<evidence type="ECO:0000313" key="4">
    <source>
        <dbReference type="Proteomes" id="UP001589814"/>
    </source>
</evidence>
<proteinExistence type="predicted"/>
<evidence type="ECO:0000256" key="1">
    <source>
        <dbReference type="ARBA" id="ARBA00022801"/>
    </source>
</evidence>
<gene>
    <name evidence="3" type="ORF">ACFFHW_13380</name>
</gene>
<dbReference type="PANTHER" id="PTHR43798">
    <property type="entry name" value="MONOACYLGLYCEROL LIPASE"/>
    <property type="match status" value="1"/>
</dbReference>
<reference evidence="3 4" key="1">
    <citation type="submission" date="2024-09" db="EMBL/GenBank/DDBJ databases">
        <authorList>
            <person name="Sun Q."/>
            <person name="Mori K."/>
        </authorList>
    </citation>
    <scope>NUCLEOTIDE SEQUENCE [LARGE SCALE GENOMIC DNA]</scope>
    <source>
        <strain evidence="3 4">CCM 7415</strain>
    </source>
</reference>
<dbReference type="InterPro" id="IPR029058">
    <property type="entry name" value="AB_hydrolase_fold"/>
</dbReference>
<dbReference type="EMBL" id="JBHLVX010000050">
    <property type="protein sequence ID" value="MFC0268965.1"/>
    <property type="molecule type" value="Genomic_DNA"/>
</dbReference>
<dbReference type="InterPro" id="IPR050266">
    <property type="entry name" value="AB_hydrolase_sf"/>
</dbReference>
<dbReference type="GO" id="GO:0016787">
    <property type="term" value="F:hydrolase activity"/>
    <property type="evidence" value="ECO:0007669"/>
    <property type="project" value="UniProtKB-KW"/>
</dbReference>
<dbReference type="Pfam" id="PF00561">
    <property type="entry name" value="Abhydrolase_1"/>
    <property type="match status" value="1"/>
</dbReference>
<dbReference type="RefSeq" id="WP_019951409.1">
    <property type="nucleotide sequence ID" value="NZ_JBHLVX010000050.1"/>
</dbReference>
<dbReference type="Gene3D" id="3.40.50.1820">
    <property type="entry name" value="alpha/beta hydrolase"/>
    <property type="match status" value="1"/>
</dbReference>
<accession>A0ABV6G5N6</accession>
<organism evidence="3 4">
    <name type="scientific">Kushneria aurantia</name>
    <dbReference type="NCBI Taxonomy" id="504092"/>
    <lineage>
        <taxon>Bacteria</taxon>
        <taxon>Pseudomonadati</taxon>
        <taxon>Pseudomonadota</taxon>
        <taxon>Gammaproteobacteria</taxon>
        <taxon>Oceanospirillales</taxon>
        <taxon>Halomonadaceae</taxon>
        <taxon>Kushneria</taxon>
    </lineage>
</organism>
<keyword evidence="1 3" id="KW-0378">Hydrolase</keyword>
<comment type="caution">
    <text evidence="3">The sequence shown here is derived from an EMBL/GenBank/DDBJ whole genome shotgun (WGS) entry which is preliminary data.</text>
</comment>
<dbReference type="InterPro" id="IPR000073">
    <property type="entry name" value="AB_hydrolase_1"/>
</dbReference>
<name>A0ABV6G5N6_9GAMM</name>